<protein>
    <submittedName>
        <fullName evidence="1">Uncharacterized protein</fullName>
    </submittedName>
</protein>
<proteinExistence type="predicted"/>
<sequence>MSHAPSRGIITFTTTTTTTPQVGLGETFIVDTNPRWRSLTAAVVQHSDAIDAAAVDSPFSHRLLLRIVLGMDYTAAAIWVAPQTRAVEVSLTLRSVSMFGY</sequence>
<dbReference type="EMBL" id="LFZO01000665">
    <property type="protein sequence ID" value="KXT01096.1"/>
    <property type="molecule type" value="Genomic_DNA"/>
</dbReference>
<comment type="caution">
    <text evidence="1">The sequence shown here is derived from an EMBL/GenBank/DDBJ whole genome shotgun (WGS) entry which is preliminary data.</text>
</comment>
<evidence type="ECO:0000313" key="2">
    <source>
        <dbReference type="Proteomes" id="UP000073492"/>
    </source>
</evidence>
<accession>A0A139HFA1</accession>
<dbReference type="Proteomes" id="UP000073492">
    <property type="component" value="Unassembled WGS sequence"/>
</dbReference>
<dbReference type="AlphaFoldDB" id="A0A139HFA1"/>
<evidence type="ECO:0000313" key="1">
    <source>
        <dbReference type="EMBL" id="KXT01096.1"/>
    </source>
</evidence>
<gene>
    <name evidence="1" type="ORF">AC579_6763</name>
</gene>
<name>A0A139HFA1_9PEZI</name>
<reference evidence="1 2" key="1">
    <citation type="submission" date="2015-07" db="EMBL/GenBank/DDBJ databases">
        <title>Comparative genomics of the Sigatoka disease complex on banana suggests a link between parallel evolutionary changes in Pseudocercospora fijiensis and Pseudocercospora eumusae and increased virulence on the banana host.</title>
        <authorList>
            <person name="Chang T.-C."/>
            <person name="Salvucci A."/>
            <person name="Crous P.W."/>
            <person name="Stergiopoulos I."/>
        </authorList>
    </citation>
    <scope>NUCLEOTIDE SEQUENCE [LARGE SCALE GENOMIC DNA]</scope>
    <source>
        <strain evidence="1 2">CBS 116634</strain>
    </source>
</reference>
<organism evidence="1 2">
    <name type="scientific">Pseudocercospora musae</name>
    <dbReference type="NCBI Taxonomy" id="113226"/>
    <lineage>
        <taxon>Eukaryota</taxon>
        <taxon>Fungi</taxon>
        <taxon>Dikarya</taxon>
        <taxon>Ascomycota</taxon>
        <taxon>Pezizomycotina</taxon>
        <taxon>Dothideomycetes</taxon>
        <taxon>Dothideomycetidae</taxon>
        <taxon>Mycosphaerellales</taxon>
        <taxon>Mycosphaerellaceae</taxon>
        <taxon>Pseudocercospora</taxon>
    </lineage>
</organism>
<keyword evidence="2" id="KW-1185">Reference proteome</keyword>